<organism evidence="2 3">
    <name type="scientific">Oryza meyeriana var. granulata</name>
    <dbReference type="NCBI Taxonomy" id="110450"/>
    <lineage>
        <taxon>Eukaryota</taxon>
        <taxon>Viridiplantae</taxon>
        <taxon>Streptophyta</taxon>
        <taxon>Embryophyta</taxon>
        <taxon>Tracheophyta</taxon>
        <taxon>Spermatophyta</taxon>
        <taxon>Magnoliopsida</taxon>
        <taxon>Liliopsida</taxon>
        <taxon>Poales</taxon>
        <taxon>Poaceae</taxon>
        <taxon>BOP clade</taxon>
        <taxon>Oryzoideae</taxon>
        <taxon>Oryzeae</taxon>
        <taxon>Oryzinae</taxon>
        <taxon>Oryza</taxon>
        <taxon>Oryza meyeriana</taxon>
    </lineage>
</organism>
<keyword evidence="3" id="KW-1185">Reference proteome</keyword>
<sequence>MGDGNAAVAVLTVAGEAANPRLSVPGLEPATSEPQSDKGDTSIHMVGVTCLDGIRSLDMIHRGTMDSHEENYVQDAADASPDQCVPEASDDYYVKANAGSLTKLCSMGHDAAQLGAVHHNALLLKADSSHGSLCESWVQLQLVQKERLACG</sequence>
<gene>
    <name evidence="2" type="ORF">E2562_001639</name>
</gene>
<evidence type="ECO:0000313" key="3">
    <source>
        <dbReference type="Proteomes" id="UP000479710"/>
    </source>
</evidence>
<protein>
    <submittedName>
        <fullName evidence="2">Uncharacterized protein</fullName>
    </submittedName>
</protein>
<name>A0A6G1CCS0_9ORYZ</name>
<proteinExistence type="predicted"/>
<dbReference type="EMBL" id="SPHZ02000009">
    <property type="protein sequence ID" value="KAF0897940.1"/>
    <property type="molecule type" value="Genomic_DNA"/>
</dbReference>
<reference evidence="2 3" key="1">
    <citation type="submission" date="2019-11" db="EMBL/GenBank/DDBJ databases">
        <title>Whole genome sequence of Oryza granulata.</title>
        <authorList>
            <person name="Li W."/>
        </authorList>
    </citation>
    <scope>NUCLEOTIDE SEQUENCE [LARGE SCALE GENOMIC DNA]</scope>
    <source>
        <strain evidence="3">cv. Menghai</strain>
        <tissue evidence="2">Leaf</tissue>
    </source>
</reference>
<comment type="caution">
    <text evidence="2">The sequence shown here is derived from an EMBL/GenBank/DDBJ whole genome shotgun (WGS) entry which is preliminary data.</text>
</comment>
<dbReference type="Proteomes" id="UP000479710">
    <property type="component" value="Unassembled WGS sequence"/>
</dbReference>
<evidence type="ECO:0000313" key="2">
    <source>
        <dbReference type="EMBL" id="KAF0897940.1"/>
    </source>
</evidence>
<dbReference type="AlphaFoldDB" id="A0A6G1CCS0"/>
<evidence type="ECO:0000256" key="1">
    <source>
        <dbReference type="SAM" id="MobiDB-lite"/>
    </source>
</evidence>
<feature type="region of interest" description="Disordered" evidence="1">
    <location>
        <begin position="21"/>
        <end position="42"/>
    </location>
</feature>
<accession>A0A6G1CCS0</accession>